<name>A0A0G2JA20_9EURO</name>
<feature type="transmembrane region" description="Helical" evidence="2">
    <location>
        <begin position="271"/>
        <end position="290"/>
    </location>
</feature>
<gene>
    <name evidence="3" type="ORF">EMCG_09136</name>
</gene>
<feature type="transmembrane region" description="Helical" evidence="2">
    <location>
        <begin position="65"/>
        <end position="88"/>
    </location>
</feature>
<accession>A0A0G2JA20</accession>
<reference evidence="4" key="1">
    <citation type="journal article" date="2015" name="PLoS Genet.">
        <title>The dynamic genome and transcriptome of the human fungal pathogen Blastomyces and close relative Emmonsia.</title>
        <authorList>
            <person name="Munoz J.F."/>
            <person name="Gauthier G.M."/>
            <person name="Desjardins C.A."/>
            <person name="Gallo J.E."/>
            <person name="Holder J."/>
            <person name="Sullivan T.D."/>
            <person name="Marty A.J."/>
            <person name="Carmen J.C."/>
            <person name="Chen Z."/>
            <person name="Ding L."/>
            <person name="Gujja S."/>
            <person name="Magrini V."/>
            <person name="Misas E."/>
            <person name="Mitreva M."/>
            <person name="Priest M."/>
            <person name="Saif S."/>
            <person name="Whiston E.A."/>
            <person name="Young S."/>
            <person name="Zeng Q."/>
            <person name="Goldman W.E."/>
            <person name="Mardis E.R."/>
            <person name="Taylor J.W."/>
            <person name="McEwen J.G."/>
            <person name="Clay O.K."/>
            <person name="Klein B.S."/>
            <person name="Cuomo C.A."/>
        </authorList>
    </citation>
    <scope>NUCLEOTIDE SEQUENCE [LARGE SCALE GENOMIC DNA]</scope>
    <source>
        <strain evidence="4">UAMH 3008</strain>
    </source>
</reference>
<dbReference type="AlphaFoldDB" id="A0A0G2JA20"/>
<evidence type="ECO:0000256" key="1">
    <source>
        <dbReference type="SAM" id="MobiDB-lite"/>
    </source>
</evidence>
<feature type="compositionally biased region" description="Low complexity" evidence="1">
    <location>
        <begin position="605"/>
        <end position="623"/>
    </location>
</feature>
<keyword evidence="2" id="KW-0472">Membrane</keyword>
<dbReference type="Proteomes" id="UP000034164">
    <property type="component" value="Unassembled WGS sequence"/>
</dbReference>
<organism evidence="3 4">
    <name type="scientific">[Emmonsia] crescens</name>
    <dbReference type="NCBI Taxonomy" id="73230"/>
    <lineage>
        <taxon>Eukaryota</taxon>
        <taxon>Fungi</taxon>
        <taxon>Dikarya</taxon>
        <taxon>Ascomycota</taxon>
        <taxon>Pezizomycotina</taxon>
        <taxon>Eurotiomycetes</taxon>
        <taxon>Eurotiomycetidae</taxon>
        <taxon>Onygenales</taxon>
        <taxon>Ajellomycetaceae</taxon>
        <taxon>Emergomyces</taxon>
    </lineage>
</organism>
<dbReference type="EMBL" id="LCZI01000719">
    <property type="protein sequence ID" value="KKZ64966.1"/>
    <property type="molecule type" value="Genomic_DNA"/>
</dbReference>
<feature type="transmembrane region" description="Helical" evidence="2">
    <location>
        <begin position="302"/>
        <end position="324"/>
    </location>
</feature>
<keyword evidence="2" id="KW-1133">Transmembrane helix</keyword>
<feature type="transmembrane region" description="Helical" evidence="2">
    <location>
        <begin position="231"/>
        <end position="250"/>
    </location>
</feature>
<feature type="transmembrane region" description="Helical" evidence="2">
    <location>
        <begin position="185"/>
        <end position="205"/>
    </location>
</feature>
<keyword evidence="2" id="KW-0812">Transmembrane</keyword>
<dbReference type="OrthoDB" id="5368516at2759"/>
<proteinExistence type="predicted"/>
<feature type="region of interest" description="Disordered" evidence="1">
    <location>
        <begin position="544"/>
        <end position="626"/>
    </location>
</feature>
<comment type="caution">
    <text evidence="3">The sequence shown here is derived from an EMBL/GenBank/DDBJ whole genome shotgun (WGS) entry which is preliminary data.</text>
</comment>
<evidence type="ECO:0000313" key="3">
    <source>
        <dbReference type="EMBL" id="KKZ64966.1"/>
    </source>
</evidence>
<dbReference type="VEuPathDB" id="FungiDB:EMCG_09136"/>
<feature type="transmembrane region" description="Helical" evidence="2">
    <location>
        <begin position="109"/>
        <end position="132"/>
    </location>
</feature>
<sequence length="643" mass="71497">MGLPVYFADEQHQVGNGLRDGFGNTVNQFSNGTEAGSGLGRINLAANNLVTRIFLKFNLQNRSSIIITAAFSVAASAFVILSIMYDSWQSSRRAYRPHMRRRLDLFRHVPPAHTLPLVLSFASISQSSIFIGVQSTGLEDLFANGCLASSQITWTAAWIVGYIVLIFTSDAVYRSFRPSRFAAKGRWNSLICWIIVTIMLLLTWIPSKIRERKSDRCLATLLQWATRWSDIGLGLTIGLIVFFVLNGVILSIRLRRTAKLDAHDRIATSSIVYYLTGTAIVFTLVLPFWVQGTFSRSTSNSSLLMGSIALNLFGLVYAFIYLLLRANGGNMMIGPVASAWSMEPLKALDSTELALATQITQPIIVEKHSKSYFEKEYHFPGDEDDLEEERLVKTRSSKPAPFSPISTPRRLVLHSRKPSSYSLFPARDSSRNTRRFILNFNDSREDMLAPPRPSYARHRRFSSEISAATVQIGLRLSNIAMPAHIQKHNSSTTSLGLSPTQTETPIYLSSAENNTTIAAEFEDSHKLKPSTEFLAPPSINQSGGYFGRISPLRQNPPGSEISPPRYNRWSPLTKMREDSTRKGNGLPPAPLLVPKGNTHIPNEPSPLAQSASAFPPSSQSSWPLPDRLSVLPNKTFKQPAHWI</sequence>
<evidence type="ECO:0000313" key="4">
    <source>
        <dbReference type="Proteomes" id="UP000034164"/>
    </source>
</evidence>
<evidence type="ECO:0000256" key="2">
    <source>
        <dbReference type="SAM" id="Phobius"/>
    </source>
</evidence>
<protein>
    <submittedName>
        <fullName evidence="3">Uncharacterized protein</fullName>
    </submittedName>
</protein>
<feature type="transmembrane region" description="Helical" evidence="2">
    <location>
        <begin position="152"/>
        <end position="173"/>
    </location>
</feature>